<dbReference type="SUPFAM" id="SSF53850">
    <property type="entry name" value="Periplasmic binding protein-like II"/>
    <property type="match status" value="1"/>
</dbReference>
<dbReference type="NCBIfam" id="NF002964">
    <property type="entry name" value="PRK03635.1"/>
    <property type="match status" value="1"/>
</dbReference>
<dbReference type="PANTHER" id="PTHR30579:SF2">
    <property type="entry name" value="HTH-TYPE TRANSCRIPTIONAL REGULATOR ARGP"/>
    <property type="match status" value="1"/>
</dbReference>
<name>A0A0M2QJ06_BURGA</name>
<accession>A0A0M2QJ06</accession>
<dbReference type="NCBIfam" id="NF009888">
    <property type="entry name" value="PRK13348.1"/>
    <property type="match status" value="1"/>
</dbReference>
<dbReference type="SUPFAM" id="SSF46785">
    <property type="entry name" value="Winged helix' DNA-binding domain"/>
    <property type="match status" value="1"/>
</dbReference>
<reference evidence="6" key="1">
    <citation type="submission" date="2017-09" db="EMBL/GenBank/DDBJ databases">
        <title>FDA dAtabase for Regulatory Grade micrObial Sequences (FDA-ARGOS): Supporting development and validation of Infectious Disease Dx tests.</title>
        <authorList>
            <person name="Minogue T."/>
            <person name="Wolcott M."/>
            <person name="Wasieloski L."/>
            <person name="Aguilar W."/>
            <person name="Moore D."/>
            <person name="Tallon L."/>
            <person name="Sadzewicz L."/>
            <person name="Ott S."/>
            <person name="Zhao X."/>
            <person name="Nagaraj S."/>
            <person name="Vavikolanu K."/>
            <person name="Aluvathingal J."/>
            <person name="Nadendla S."/>
            <person name="Sichtig H."/>
        </authorList>
    </citation>
    <scope>NUCLEOTIDE SEQUENCE [LARGE SCALE GENOMIC DNA]</scope>
    <source>
        <strain evidence="6">FDAARGOS_390</strain>
    </source>
</reference>
<protein>
    <submittedName>
        <fullName evidence="5">ArgP/LysG family DNA-binding transcriptional regulator</fullName>
    </submittedName>
</protein>
<comment type="similarity">
    <text evidence="1">Belongs to the LysR transcriptional regulatory family.</text>
</comment>
<dbReference type="RefSeq" id="WP_013691607.1">
    <property type="nucleotide sequence ID" value="NZ_CADEPP010000015.1"/>
</dbReference>
<keyword evidence="2" id="KW-0805">Transcription regulation</keyword>
<evidence type="ECO:0000256" key="3">
    <source>
        <dbReference type="ARBA" id="ARBA00023125"/>
    </source>
</evidence>
<dbReference type="Pfam" id="PF00126">
    <property type="entry name" value="HTH_1"/>
    <property type="match status" value="1"/>
</dbReference>
<dbReference type="NCBIfam" id="TIGR03298">
    <property type="entry name" value="argP"/>
    <property type="match status" value="1"/>
</dbReference>
<comment type="caution">
    <text evidence="5">The sequence shown here is derived from an EMBL/GenBank/DDBJ whole genome shotgun (WGS) entry which is preliminary data.</text>
</comment>
<dbReference type="InterPro" id="IPR000847">
    <property type="entry name" value="LysR_HTH_N"/>
</dbReference>
<dbReference type="InterPro" id="IPR050176">
    <property type="entry name" value="LTTR"/>
</dbReference>
<dbReference type="EMBL" id="PDDY01000001">
    <property type="protein sequence ID" value="PEH41008.1"/>
    <property type="molecule type" value="Genomic_DNA"/>
</dbReference>
<dbReference type="GeneID" id="66462501"/>
<dbReference type="PROSITE" id="PS50931">
    <property type="entry name" value="HTH_LYSR"/>
    <property type="match status" value="1"/>
</dbReference>
<dbReference type="PANTHER" id="PTHR30579">
    <property type="entry name" value="TRANSCRIPTIONAL REGULATOR"/>
    <property type="match status" value="1"/>
</dbReference>
<dbReference type="Proteomes" id="UP000220629">
    <property type="component" value="Unassembled WGS sequence"/>
</dbReference>
<dbReference type="InterPro" id="IPR005119">
    <property type="entry name" value="LysR_subst-bd"/>
</dbReference>
<dbReference type="AlphaFoldDB" id="A0A0M2QJ06"/>
<keyword evidence="4" id="KW-0804">Transcription</keyword>
<dbReference type="Gene3D" id="1.10.10.10">
    <property type="entry name" value="Winged helix-like DNA-binding domain superfamily/Winged helix DNA-binding domain"/>
    <property type="match status" value="1"/>
</dbReference>
<dbReference type="InterPro" id="IPR017685">
    <property type="entry name" value="ArgP"/>
</dbReference>
<gene>
    <name evidence="5" type="ORF">CRM94_01865</name>
</gene>
<evidence type="ECO:0000256" key="2">
    <source>
        <dbReference type="ARBA" id="ARBA00023015"/>
    </source>
</evidence>
<dbReference type="GO" id="GO:0003677">
    <property type="term" value="F:DNA binding"/>
    <property type="evidence" value="ECO:0007669"/>
    <property type="project" value="UniProtKB-KW"/>
</dbReference>
<evidence type="ECO:0000256" key="4">
    <source>
        <dbReference type="ARBA" id="ARBA00023163"/>
    </source>
</evidence>
<dbReference type="Gene3D" id="3.40.190.290">
    <property type="match status" value="1"/>
</dbReference>
<sequence>MDIDPRQAAAFLAVVESGSFEQASQRLHVTASAVTQRVRALETALGASLVLRTRPCRPTSAGMRLLQYLRRISLLQADLQADLGADHQSPVPVAIALNSDSLGTWFLPALSSILAGDRLLFEIVMEDQDHTFALLESGMTIGCVSTEPNPMRGCSATALGAMRYRLLAAATFAARWFPQGLNRKDARQAPVVAYSRRDTLSSSFLKKRLGLPDGAYPCHYVPGTHTHFQAVQHGLGYAMVPELLTLDRPLSEAGLVDLAPAHPLDVELYWHAWKVQSPSMASLSARVIKAARSLLRHEDRGIESE</sequence>
<proteinExistence type="inferred from homology"/>
<dbReference type="GO" id="GO:0003700">
    <property type="term" value="F:DNA-binding transcription factor activity"/>
    <property type="evidence" value="ECO:0007669"/>
    <property type="project" value="InterPro"/>
</dbReference>
<evidence type="ECO:0000313" key="6">
    <source>
        <dbReference type="Proteomes" id="UP000220629"/>
    </source>
</evidence>
<dbReference type="InterPro" id="IPR036390">
    <property type="entry name" value="WH_DNA-bd_sf"/>
</dbReference>
<evidence type="ECO:0000313" key="5">
    <source>
        <dbReference type="EMBL" id="PEH41008.1"/>
    </source>
</evidence>
<dbReference type="InterPro" id="IPR036388">
    <property type="entry name" value="WH-like_DNA-bd_sf"/>
</dbReference>
<keyword evidence="3 5" id="KW-0238">DNA-binding</keyword>
<organism evidence="5 6">
    <name type="scientific">Burkholderia gladioli</name>
    <name type="common">Pseudomonas marginata</name>
    <name type="synonym">Phytomonas marginata</name>
    <dbReference type="NCBI Taxonomy" id="28095"/>
    <lineage>
        <taxon>Bacteria</taxon>
        <taxon>Pseudomonadati</taxon>
        <taxon>Pseudomonadota</taxon>
        <taxon>Betaproteobacteria</taxon>
        <taxon>Burkholderiales</taxon>
        <taxon>Burkholderiaceae</taxon>
        <taxon>Burkholderia</taxon>
    </lineage>
</organism>
<dbReference type="OMA" id="QGSTCCM"/>
<dbReference type="Pfam" id="PF03466">
    <property type="entry name" value="LysR_substrate"/>
    <property type="match status" value="1"/>
</dbReference>
<evidence type="ECO:0000256" key="1">
    <source>
        <dbReference type="ARBA" id="ARBA00009437"/>
    </source>
</evidence>